<evidence type="ECO:0000256" key="3">
    <source>
        <dbReference type="ARBA" id="ARBA00022617"/>
    </source>
</evidence>
<reference evidence="12" key="1">
    <citation type="submission" date="2023-07" db="EMBL/GenBank/DDBJ databases">
        <title>The carbon used by Thiothrix.</title>
        <authorList>
            <person name="Chen L."/>
        </authorList>
    </citation>
    <scope>NUCLEOTIDE SEQUENCE [LARGE SCALE GENOMIC DNA]</scope>
</reference>
<dbReference type="InterPro" id="IPR009056">
    <property type="entry name" value="Cyt_c-like_dom"/>
</dbReference>
<keyword evidence="2" id="KW-0813">Transport</keyword>
<evidence type="ECO:0000313" key="11">
    <source>
        <dbReference type="EMBL" id="MEB4592155.1"/>
    </source>
</evidence>
<reference evidence="11 12" key="2">
    <citation type="submission" date="2024-01" db="EMBL/GenBank/DDBJ databases">
        <authorList>
            <person name="Xie X."/>
        </authorList>
    </citation>
    <scope>NUCLEOTIDE SEQUENCE [LARGE SCALE GENOMIC DNA]</scope>
    <source>
        <strain evidence="11">SCUT-1</strain>
    </source>
</reference>
<name>A0ABU6CZA3_9GAMM</name>
<dbReference type="Pfam" id="PF00034">
    <property type="entry name" value="Cytochrom_C"/>
    <property type="match status" value="2"/>
</dbReference>
<comment type="caution">
    <text evidence="11">The sequence shown here is derived from an EMBL/GenBank/DDBJ whole genome shotgun (WGS) entry which is preliminary data.</text>
</comment>
<feature type="domain" description="Cytochrome c" evidence="10">
    <location>
        <begin position="116"/>
        <end position="207"/>
    </location>
</feature>
<dbReference type="PIRSF" id="PIRSF000005">
    <property type="entry name" value="Cytochrome_c4"/>
    <property type="match status" value="1"/>
</dbReference>
<comment type="subcellular location">
    <subcellularLocation>
        <location evidence="1">Periplasm</location>
    </subcellularLocation>
</comment>
<dbReference type="RefSeq" id="WP_324696286.1">
    <property type="nucleotide sequence ID" value="NZ_JAYMYJ010000124.1"/>
</dbReference>
<evidence type="ECO:0000256" key="8">
    <source>
        <dbReference type="PROSITE-ProRule" id="PRU00433"/>
    </source>
</evidence>
<accession>A0ABU6CZA3</accession>
<evidence type="ECO:0000313" key="12">
    <source>
        <dbReference type="Proteomes" id="UP001308005"/>
    </source>
</evidence>
<dbReference type="PANTHER" id="PTHR33751:SF9">
    <property type="entry name" value="CYTOCHROME C4"/>
    <property type="match status" value="1"/>
</dbReference>
<evidence type="ECO:0000256" key="1">
    <source>
        <dbReference type="ARBA" id="ARBA00004418"/>
    </source>
</evidence>
<feature type="chain" id="PRO_5046945056" evidence="9">
    <location>
        <begin position="23"/>
        <end position="208"/>
    </location>
</feature>
<dbReference type="InterPro" id="IPR036909">
    <property type="entry name" value="Cyt_c-like_dom_sf"/>
</dbReference>
<dbReference type="Gene3D" id="1.10.760.10">
    <property type="entry name" value="Cytochrome c-like domain"/>
    <property type="match status" value="2"/>
</dbReference>
<protein>
    <submittedName>
        <fullName evidence="11">C-type cytochrome</fullName>
    </submittedName>
</protein>
<keyword evidence="9" id="KW-0732">Signal</keyword>
<organism evidence="11 12">
    <name type="scientific">Candidatus Thiothrix phosphatis</name>
    <dbReference type="NCBI Taxonomy" id="3112415"/>
    <lineage>
        <taxon>Bacteria</taxon>
        <taxon>Pseudomonadati</taxon>
        <taxon>Pseudomonadota</taxon>
        <taxon>Gammaproteobacteria</taxon>
        <taxon>Thiotrichales</taxon>
        <taxon>Thiotrichaceae</taxon>
        <taxon>Thiothrix</taxon>
    </lineage>
</organism>
<keyword evidence="6" id="KW-0249">Electron transport</keyword>
<keyword evidence="4 8" id="KW-0479">Metal-binding</keyword>
<evidence type="ECO:0000256" key="4">
    <source>
        <dbReference type="ARBA" id="ARBA00022723"/>
    </source>
</evidence>
<keyword evidence="12" id="KW-1185">Reference proteome</keyword>
<feature type="domain" description="Cytochrome c" evidence="10">
    <location>
        <begin position="29"/>
        <end position="107"/>
    </location>
</feature>
<proteinExistence type="predicted"/>
<keyword evidence="5" id="KW-0574">Periplasm</keyword>
<evidence type="ECO:0000256" key="2">
    <source>
        <dbReference type="ARBA" id="ARBA00022448"/>
    </source>
</evidence>
<evidence type="ECO:0000259" key="10">
    <source>
        <dbReference type="PROSITE" id="PS51007"/>
    </source>
</evidence>
<gene>
    <name evidence="11" type="ORF">VSS37_14280</name>
</gene>
<dbReference type="PANTHER" id="PTHR33751">
    <property type="entry name" value="CBB3-TYPE CYTOCHROME C OXIDASE SUBUNIT FIXP"/>
    <property type="match status" value="1"/>
</dbReference>
<dbReference type="InterPro" id="IPR050597">
    <property type="entry name" value="Cytochrome_c_Oxidase_Subunit"/>
</dbReference>
<feature type="signal peptide" evidence="9">
    <location>
        <begin position="1"/>
        <end position="22"/>
    </location>
</feature>
<dbReference type="InterPro" id="IPR024167">
    <property type="entry name" value="Cytochrome_c4-like"/>
</dbReference>
<evidence type="ECO:0000256" key="5">
    <source>
        <dbReference type="ARBA" id="ARBA00022764"/>
    </source>
</evidence>
<keyword evidence="7 8" id="KW-0408">Iron</keyword>
<dbReference type="EMBL" id="JAYMYJ010000124">
    <property type="protein sequence ID" value="MEB4592155.1"/>
    <property type="molecule type" value="Genomic_DNA"/>
</dbReference>
<dbReference type="Proteomes" id="UP001308005">
    <property type="component" value="Unassembled WGS sequence"/>
</dbReference>
<keyword evidence="3 8" id="KW-0349">Heme</keyword>
<dbReference type="SUPFAM" id="SSF46626">
    <property type="entry name" value="Cytochrome c"/>
    <property type="match status" value="2"/>
</dbReference>
<evidence type="ECO:0000256" key="9">
    <source>
        <dbReference type="SAM" id="SignalP"/>
    </source>
</evidence>
<evidence type="ECO:0000256" key="6">
    <source>
        <dbReference type="ARBA" id="ARBA00022982"/>
    </source>
</evidence>
<dbReference type="PROSITE" id="PS51007">
    <property type="entry name" value="CYTC"/>
    <property type="match status" value="2"/>
</dbReference>
<evidence type="ECO:0000256" key="7">
    <source>
        <dbReference type="ARBA" id="ARBA00023004"/>
    </source>
</evidence>
<sequence>MKKALLLVLTGMAISVATSVWAEEGKIVGNADAGKTKSATCTACHGADGNSTNPEWPKLAAQHANYIIKQLTNFKNDERTNATMAPMAKPLSEQDMADLAAYFSSQSLKPGEADQTQVALGEQVYKGGNNASGVAACAACHGPNGAGNPASNFPSLHGQQTTYIKNQLNAFRKGERANDAGKMMRNIAAKMTDAEINAVAEYIAGLKQ</sequence>